<gene>
    <name evidence="3" type="ORF">V5R04_11215</name>
</gene>
<keyword evidence="1" id="KW-1133">Transmembrane helix</keyword>
<keyword evidence="1" id="KW-0812">Transmembrane</keyword>
<organism evidence="3">
    <name type="scientific">Jonesiaceae bacterium BS-20</name>
    <dbReference type="NCBI Taxonomy" id="3120821"/>
    <lineage>
        <taxon>Bacteria</taxon>
        <taxon>Bacillati</taxon>
        <taxon>Actinomycetota</taxon>
        <taxon>Actinomycetes</taxon>
        <taxon>Micrococcales</taxon>
        <taxon>Jonesiaceae</taxon>
    </lineage>
</organism>
<dbReference type="PANTHER" id="PTHR35342">
    <property type="entry name" value="TRICARBOXYLIC TRANSPORT PROTEIN"/>
    <property type="match status" value="1"/>
</dbReference>
<feature type="transmembrane region" description="Helical" evidence="1">
    <location>
        <begin position="107"/>
        <end position="129"/>
    </location>
</feature>
<proteinExistence type="predicted"/>
<feature type="transmembrane region" description="Helical" evidence="1">
    <location>
        <begin position="135"/>
        <end position="157"/>
    </location>
</feature>
<dbReference type="InterPro" id="IPR002823">
    <property type="entry name" value="DUF112_TM"/>
</dbReference>
<feature type="transmembrane region" description="Helical" evidence="1">
    <location>
        <begin position="321"/>
        <end position="341"/>
    </location>
</feature>
<feature type="transmembrane region" description="Helical" evidence="1">
    <location>
        <begin position="462"/>
        <end position="485"/>
    </location>
</feature>
<feature type="domain" description="DUF112" evidence="2">
    <location>
        <begin position="18"/>
        <end position="438"/>
    </location>
</feature>
<feature type="transmembrane region" description="Helical" evidence="1">
    <location>
        <begin position="18"/>
        <end position="47"/>
    </location>
</feature>
<feature type="transmembrane region" description="Helical" evidence="1">
    <location>
        <begin position="164"/>
        <end position="181"/>
    </location>
</feature>
<dbReference type="EMBL" id="CP146203">
    <property type="protein sequence ID" value="XBH20793.1"/>
    <property type="molecule type" value="Genomic_DNA"/>
</dbReference>
<evidence type="ECO:0000313" key="3">
    <source>
        <dbReference type="EMBL" id="XBH20793.1"/>
    </source>
</evidence>
<sequence>MIDNWIAGFHAAMEPMSLLMIVVGVLAGIVIGALPGLTAVMGVAILLPFTFAMDPLPGMMMMAGLYTSAIYAGSIPAILMRVPGTPSSAASLLDGYPMARKGKSGEALSISLLSSVIGGLFGGILLALFAPMLAAVALMISQGQYFMLIFLALTMIASISEGSLLKGLLSGLLGLLIATIGTDPLTGTARLTFGIDDLRGGMDFIPVLIGLFGIAEAFNQFERRFRTDAESISKATSYKISKKSFKRMWPGVAIGSPIGFLIGALPGGTGGEVGSFISYNETRRISKDKSQFGKGDPRGLAAAETGHNSAVPGTLAPTLTMGIPGNSVAAVMIGVLTVHGLQPGPQLFTGEVSLVYGIFWGFLLVPIAVGIIGLVGIRGWGQILRIPPPLLWPGIVVMCGVGAYTIRSSVVDVFVMFLFGIIGWVMEKKNVPTIPLVIGLLVGPIAESGFRRATILEQGGFGWIFDPLTLGLLIVALLSIIVSVVRSTKLSKAAEKLEVEETKTDIEAR</sequence>
<feature type="transmembrane region" description="Helical" evidence="1">
    <location>
        <begin position="353"/>
        <end position="375"/>
    </location>
</feature>
<evidence type="ECO:0000256" key="1">
    <source>
        <dbReference type="SAM" id="Phobius"/>
    </source>
</evidence>
<feature type="transmembrane region" description="Helical" evidence="1">
    <location>
        <begin position="201"/>
        <end position="218"/>
    </location>
</feature>
<evidence type="ECO:0000259" key="2">
    <source>
        <dbReference type="Pfam" id="PF01970"/>
    </source>
</evidence>
<dbReference type="Pfam" id="PF01970">
    <property type="entry name" value="TctA"/>
    <property type="match status" value="1"/>
</dbReference>
<reference evidence="3" key="1">
    <citation type="submission" date="2024-02" db="EMBL/GenBank/DDBJ databases">
        <title>Tomenella chthoni gen. nov. sp. nov., a member of the family Jonesiaceae isolated from bat guano.</title>
        <authorList>
            <person name="Miller S.L."/>
            <person name="King J."/>
            <person name="Sankaranarayanan K."/>
            <person name="Lawson P.A."/>
        </authorList>
    </citation>
    <scope>NUCLEOTIDE SEQUENCE</scope>
    <source>
        <strain evidence="3">BS-20</strain>
    </source>
</reference>
<feature type="transmembrane region" description="Helical" evidence="1">
    <location>
        <begin position="248"/>
        <end position="266"/>
    </location>
</feature>
<name>A0AAU7DU77_9MICO</name>
<dbReference type="PANTHER" id="PTHR35342:SF5">
    <property type="entry name" value="TRICARBOXYLIC TRANSPORT PROTEIN"/>
    <property type="match status" value="1"/>
</dbReference>
<protein>
    <submittedName>
        <fullName evidence="3">Tripartite tricarboxylate transporter permease</fullName>
    </submittedName>
</protein>
<accession>A0AAU7DU77</accession>
<feature type="transmembrane region" description="Helical" evidence="1">
    <location>
        <begin position="395"/>
        <end position="419"/>
    </location>
</feature>
<feature type="transmembrane region" description="Helical" evidence="1">
    <location>
        <begin position="431"/>
        <end position="450"/>
    </location>
</feature>
<feature type="transmembrane region" description="Helical" evidence="1">
    <location>
        <begin position="59"/>
        <end position="79"/>
    </location>
</feature>
<dbReference type="AlphaFoldDB" id="A0AAU7DU77"/>
<keyword evidence="1" id="KW-0472">Membrane</keyword>